<dbReference type="RefSeq" id="WP_221259949.1">
    <property type="nucleotide sequence ID" value="NZ_AP024749.1"/>
</dbReference>
<dbReference type="Proteomes" id="UP000825258">
    <property type="component" value="Chromosome"/>
</dbReference>
<dbReference type="EMBL" id="AP024749">
    <property type="protein sequence ID" value="BCY28379.1"/>
    <property type="molecule type" value="Genomic_DNA"/>
</dbReference>
<proteinExistence type="predicted"/>
<evidence type="ECO:0000313" key="1">
    <source>
        <dbReference type="EMBL" id="BCY28379.1"/>
    </source>
</evidence>
<protein>
    <recommendedName>
        <fullName evidence="3">Lipoprotein</fullName>
    </recommendedName>
</protein>
<accession>A0ABN6HVA9</accession>
<gene>
    <name evidence="1" type="ORF">KK2020170_12470</name>
</gene>
<reference evidence="1 2" key="1">
    <citation type="submission" date="2021-06" db="EMBL/GenBank/DDBJ databases">
        <title>Whole genome sequences of Flavobacterium sp. KK2020170 and assembly.</title>
        <authorList>
            <person name="Kitahara K."/>
            <person name="Miyoshi S."/>
            <person name="Uesaka K."/>
        </authorList>
    </citation>
    <scope>NUCLEOTIDE SEQUENCE [LARGE SCALE GENOMIC DNA]</scope>
    <source>
        <strain evidence="1 2">KK2020170</strain>
    </source>
</reference>
<name>A0ABN6HVA9_9FLAO</name>
<evidence type="ECO:0008006" key="3">
    <source>
        <dbReference type="Google" id="ProtNLM"/>
    </source>
</evidence>
<organism evidence="1 2">
    <name type="scientific">Flavobacterium okayamense</name>
    <dbReference type="NCBI Taxonomy" id="2830782"/>
    <lineage>
        <taxon>Bacteria</taxon>
        <taxon>Pseudomonadati</taxon>
        <taxon>Bacteroidota</taxon>
        <taxon>Flavobacteriia</taxon>
        <taxon>Flavobacteriales</taxon>
        <taxon>Flavobacteriaceae</taxon>
        <taxon>Flavobacterium</taxon>
    </lineage>
</organism>
<dbReference type="PROSITE" id="PS51257">
    <property type="entry name" value="PROKAR_LIPOPROTEIN"/>
    <property type="match status" value="1"/>
</dbReference>
<sequence length="133" mass="15294">MINIYKKQAKIITLLISILFILSCTNSNENKIIYEVPENTKIDIQNGISSLDLDKLVVSIDISDDEKLHLCFRDYDDSKINQIAKKSNRFLKINDFLIPIVFSEDFVLQNSTTIIMNTGCSFQHISDMNLLFN</sequence>
<keyword evidence="2" id="KW-1185">Reference proteome</keyword>
<evidence type="ECO:0000313" key="2">
    <source>
        <dbReference type="Proteomes" id="UP000825258"/>
    </source>
</evidence>